<dbReference type="Proteomes" id="UP001341840">
    <property type="component" value="Unassembled WGS sequence"/>
</dbReference>
<feature type="non-terminal residue" evidence="2">
    <location>
        <position position="197"/>
    </location>
</feature>
<evidence type="ECO:0000256" key="1">
    <source>
        <dbReference type="SAM" id="MobiDB-lite"/>
    </source>
</evidence>
<evidence type="ECO:0000313" key="2">
    <source>
        <dbReference type="EMBL" id="MED6162564.1"/>
    </source>
</evidence>
<sequence length="197" mass="21676">MADNDIKPIFLSQIPQTPKPESLDHHSPESFATPASDSTKSDIKSDGNQIGNKRKTTSDVERSILVPREPVMMAMYDLHVLPSRFFLEEHMAKFWWDRLGAATVKVVAASFERTEFHALQLNANGGDNNVNSNKNNNIARRFTYKSSNPRIVTLRSVVIKLVSLNVGNYSGGGGGGNSVGAATNVKNENVVIDDNYQ</sequence>
<name>A0ABU6UNC6_9FABA</name>
<dbReference type="EMBL" id="JASCZI010121661">
    <property type="protein sequence ID" value="MED6162564.1"/>
    <property type="molecule type" value="Genomic_DNA"/>
</dbReference>
<protein>
    <submittedName>
        <fullName evidence="2">Uncharacterized protein</fullName>
    </submittedName>
</protein>
<comment type="caution">
    <text evidence="2">The sequence shown here is derived from an EMBL/GenBank/DDBJ whole genome shotgun (WGS) entry which is preliminary data.</text>
</comment>
<organism evidence="2 3">
    <name type="scientific">Stylosanthes scabra</name>
    <dbReference type="NCBI Taxonomy" id="79078"/>
    <lineage>
        <taxon>Eukaryota</taxon>
        <taxon>Viridiplantae</taxon>
        <taxon>Streptophyta</taxon>
        <taxon>Embryophyta</taxon>
        <taxon>Tracheophyta</taxon>
        <taxon>Spermatophyta</taxon>
        <taxon>Magnoliopsida</taxon>
        <taxon>eudicotyledons</taxon>
        <taxon>Gunneridae</taxon>
        <taxon>Pentapetalae</taxon>
        <taxon>rosids</taxon>
        <taxon>fabids</taxon>
        <taxon>Fabales</taxon>
        <taxon>Fabaceae</taxon>
        <taxon>Papilionoideae</taxon>
        <taxon>50 kb inversion clade</taxon>
        <taxon>dalbergioids sensu lato</taxon>
        <taxon>Dalbergieae</taxon>
        <taxon>Pterocarpus clade</taxon>
        <taxon>Stylosanthes</taxon>
    </lineage>
</organism>
<reference evidence="2 3" key="1">
    <citation type="journal article" date="2023" name="Plants (Basel)">
        <title>Bridging the Gap: Combining Genomics and Transcriptomics Approaches to Understand Stylosanthes scabra, an Orphan Legume from the Brazilian Caatinga.</title>
        <authorList>
            <person name="Ferreira-Neto J.R.C."/>
            <person name="da Silva M.D."/>
            <person name="Binneck E."/>
            <person name="de Melo N.F."/>
            <person name="da Silva R.H."/>
            <person name="de Melo A.L.T.M."/>
            <person name="Pandolfi V."/>
            <person name="Bustamante F.O."/>
            <person name="Brasileiro-Vidal A.C."/>
            <person name="Benko-Iseppon A.M."/>
        </authorList>
    </citation>
    <scope>NUCLEOTIDE SEQUENCE [LARGE SCALE GENOMIC DNA]</scope>
    <source>
        <tissue evidence="2">Leaves</tissue>
    </source>
</reference>
<evidence type="ECO:0000313" key="3">
    <source>
        <dbReference type="Proteomes" id="UP001341840"/>
    </source>
</evidence>
<keyword evidence="3" id="KW-1185">Reference proteome</keyword>
<accession>A0ABU6UNC6</accession>
<feature type="region of interest" description="Disordered" evidence="1">
    <location>
        <begin position="1"/>
        <end position="58"/>
    </location>
</feature>
<gene>
    <name evidence="2" type="ORF">PIB30_071676</name>
</gene>
<proteinExistence type="predicted"/>